<keyword evidence="16" id="KW-0808">Transferase</keyword>
<organism evidence="16 17">
    <name type="scientific">Pterulicium gracile</name>
    <dbReference type="NCBI Taxonomy" id="1884261"/>
    <lineage>
        <taxon>Eukaryota</taxon>
        <taxon>Fungi</taxon>
        <taxon>Dikarya</taxon>
        <taxon>Basidiomycota</taxon>
        <taxon>Agaricomycotina</taxon>
        <taxon>Agaricomycetes</taxon>
        <taxon>Agaricomycetidae</taxon>
        <taxon>Agaricales</taxon>
        <taxon>Pleurotineae</taxon>
        <taxon>Pterulaceae</taxon>
        <taxon>Pterulicium</taxon>
    </lineage>
</organism>
<feature type="domain" description="Pre-mRNA-splicing factor Syf1/CRNKL1-like C-terminal HAT-repeats" evidence="14">
    <location>
        <begin position="554"/>
        <end position="947"/>
    </location>
</feature>
<dbReference type="SUPFAM" id="SSF48452">
    <property type="entry name" value="TPR-like"/>
    <property type="match status" value="3"/>
</dbReference>
<sequence>MPSVASKRPSIDELKAYFPLTTPTPTPNTVPDLLTPADIHREEDLLRNPTSFRSWWSSISNLREAHNAQQKLQRLEDLPTELTPLLGPLATPQARSSLQRLTYLYECALVQFPSSFKLWKSYLQMRMSFVLGTKVTQKRSGGRRKLQEMKDALVDEKEELEQWDGGLDPIVGWTEWKSLVAVFERALMWLPKLPRLWLMYISVFFHPKCPPLLSHTHARHTFDRSLRTLPPSLHSRVWMRYLLWSETKSLSTTVAVYRRYLAVDPSITERFTGILLAPAMSEPRPLEAAKLLLSLARKAARGEYTSPEGKSPYQLLGDWLDVVEKFSDDVGLDVEETIESNKKHGAEHDAQQQEPQQPQEKASIDGTLMRLGGQAVSLGADGKPLAAYDPDEDPTNTQKINIEHVILHDGLMVYKDQAGRLWTGLATYWIKRGEFDRAKETFEKGLAFVLTIRDFTQIFDAYAEFCESLISAMMESVGDEDEEDDEEEDVEGELDSRMKDFEDLMDRRPFLVNDVLIRRNPNDVQEWEKRVALWGNDDDKVVSTYNRALETVNPRKSTANLHRLFINFAKFYEEGGTEGEAEPDLDHARKIFEKATKINFKAVEDLAEVWCEWSEMELRQENYDEAIRVMQRATAIPKNTKISYHDHSLSSQARLFKSLKLWSFYVDLEESIGSVESTKKAYDKILELKIANAQVIVNYAGFLEENDYFEESFKIYERGVELFTFPVSFEIWNIYLSKFVKRYGGSRLERTRDLFEQALDKCPAKFCKPIFLMYAQLEEDFGLAKRAMSIYDRATNAVNDEDKFDMFTIYIAKAAASHGLPSTRPIYERALEVLPDRQTSVMCLRFANLERKLGEIDRARALYAHGSQFCDPRVNQEFWKEWNTFEIETGSEETFREMLRIKRSVQALFNTEASYLAARTVTAANGAALEEPAPAAGEDAMAAAEREAKGPAFVAATKTRIVHDGADGGQGAAPKPPGNEDEIQISDDEDD</sequence>
<keyword evidence="17" id="KW-1185">Reference proteome</keyword>
<dbReference type="GO" id="GO:0071007">
    <property type="term" value="C:U2-type catalytic step 2 spliceosome"/>
    <property type="evidence" value="ECO:0007669"/>
    <property type="project" value="TreeGrafter"/>
</dbReference>
<dbReference type="InterPro" id="IPR055430">
    <property type="entry name" value="HAT_Syf1_CNRKL1_C"/>
</dbReference>
<keyword evidence="5" id="KW-0747">Spliceosome</keyword>
<dbReference type="EMBL" id="ML178814">
    <property type="protein sequence ID" value="TFL06908.1"/>
    <property type="molecule type" value="Genomic_DNA"/>
</dbReference>
<comment type="subcellular location">
    <subcellularLocation>
        <location evidence="1">Nucleus</location>
    </subcellularLocation>
</comment>
<comment type="function">
    <text evidence="9">Involved in pre-mRNA splicing and cell cycle progression.</text>
</comment>
<keyword evidence="4" id="KW-0507">mRNA processing</keyword>
<keyword evidence="6" id="KW-0677">Repeat</keyword>
<keyword evidence="7" id="KW-0508">mRNA splicing</keyword>
<keyword evidence="8" id="KW-0539">Nucleus</keyword>
<feature type="compositionally biased region" description="Acidic residues" evidence="12">
    <location>
        <begin position="979"/>
        <end position="991"/>
    </location>
</feature>
<dbReference type="Gene3D" id="1.25.40.10">
    <property type="entry name" value="Tetratricopeptide repeat domain"/>
    <property type="match status" value="4"/>
</dbReference>
<dbReference type="GO" id="GO:0000349">
    <property type="term" value="P:generation of catalytic spliceosome for first transesterification step"/>
    <property type="evidence" value="ECO:0007669"/>
    <property type="project" value="TreeGrafter"/>
</dbReference>
<evidence type="ECO:0000259" key="13">
    <source>
        <dbReference type="Pfam" id="PF23220"/>
    </source>
</evidence>
<dbReference type="SMART" id="SM00386">
    <property type="entry name" value="HAT"/>
    <property type="match status" value="12"/>
</dbReference>
<evidence type="ECO:0000256" key="7">
    <source>
        <dbReference type="ARBA" id="ARBA00023187"/>
    </source>
</evidence>
<evidence type="ECO:0000256" key="5">
    <source>
        <dbReference type="ARBA" id="ARBA00022728"/>
    </source>
</evidence>
<dbReference type="InterPro" id="IPR003107">
    <property type="entry name" value="HAT"/>
</dbReference>
<feature type="domain" description="Pre-mRNA-splicing factor Syf1-like N-terminal HAT-repeats" evidence="15">
    <location>
        <begin position="174"/>
        <end position="265"/>
    </location>
</feature>
<comment type="similarity">
    <text evidence="2">Belongs to the crooked-neck family.</text>
</comment>
<feature type="region of interest" description="Disordered" evidence="12">
    <location>
        <begin position="960"/>
        <end position="991"/>
    </location>
</feature>
<dbReference type="FunFam" id="1.25.40.10:FF:000023">
    <property type="entry name" value="Pre-mRNA-splicing factor SYF1"/>
    <property type="match status" value="1"/>
</dbReference>
<dbReference type="FunFam" id="1.25.40.10:FF:000038">
    <property type="entry name" value="Putative pre-mRNA-splicing factor SYF1"/>
    <property type="match status" value="1"/>
</dbReference>
<name>A0A5C3QZY9_9AGAR</name>
<dbReference type="Proteomes" id="UP000305067">
    <property type="component" value="Unassembled WGS sequence"/>
</dbReference>
<accession>A0A5C3QZY9</accession>
<comment type="subunit">
    <text evidence="3">Associated with the spliceosome.</text>
</comment>
<evidence type="ECO:0000256" key="12">
    <source>
        <dbReference type="SAM" id="MobiDB-lite"/>
    </source>
</evidence>
<evidence type="ECO:0000313" key="17">
    <source>
        <dbReference type="Proteomes" id="UP000305067"/>
    </source>
</evidence>
<evidence type="ECO:0000256" key="2">
    <source>
        <dbReference type="ARBA" id="ARBA00008644"/>
    </source>
</evidence>
<evidence type="ECO:0000256" key="8">
    <source>
        <dbReference type="ARBA" id="ARBA00023242"/>
    </source>
</evidence>
<dbReference type="GO" id="GO:0000974">
    <property type="term" value="C:Prp19 complex"/>
    <property type="evidence" value="ECO:0007669"/>
    <property type="project" value="TreeGrafter"/>
</dbReference>
<dbReference type="InterPro" id="IPR045075">
    <property type="entry name" value="Syf1-like"/>
</dbReference>
<dbReference type="STRING" id="1884261.A0A5C3QZY9"/>
<evidence type="ECO:0000256" key="3">
    <source>
        <dbReference type="ARBA" id="ARBA00011524"/>
    </source>
</evidence>
<dbReference type="Pfam" id="PF23220">
    <property type="entry name" value="HAT_Syf1_M"/>
    <property type="match status" value="1"/>
</dbReference>
<dbReference type="OrthoDB" id="10067343at2759"/>
<dbReference type="InterPro" id="IPR055433">
    <property type="entry name" value="HAT_Syf1-like_N"/>
</dbReference>
<evidence type="ECO:0000256" key="1">
    <source>
        <dbReference type="ARBA" id="ARBA00004123"/>
    </source>
</evidence>
<proteinExistence type="inferred from homology"/>
<feature type="compositionally biased region" description="Basic and acidic residues" evidence="12">
    <location>
        <begin position="341"/>
        <end position="351"/>
    </location>
</feature>
<evidence type="ECO:0000259" key="15">
    <source>
        <dbReference type="Pfam" id="PF23233"/>
    </source>
</evidence>
<feature type="domain" description="Pre-mRNA-splicing factor SYF1 central HAT repeats" evidence="13">
    <location>
        <begin position="396"/>
        <end position="552"/>
    </location>
</feature>
<evidence type="ECO:0000256" key="10">
    <source>
        <dbReference type="ARBA" id="ARBA00039472"/>
    </source>
</evidence>
<dbReference type="GO" id="GO:0016740">
    <property type="term" value="F:transferase activity"/>
    <property type="evidence" value="ECO:0007669"/>
    <property type="project" value="UniProtKB-KW"/>
</dbReference>
<gene>
    <name evidence="16" type="ORF">BDV98DRAFT_538184</name>
</gene>
<dbReference type="FunFam" id="1.25.40.10:FF:000137">
    <property type="entry name" value="Pre-mRNA-splicing factor syf1"/>
    <property type="match status" value="1"/>
</dbReference>
<dbReference type="GO" id="GO:0071014">
    <property type="term" value="C:post-mRNA release spliceosomal complex"/>
    <property type="evidence" value="ECO:0007669"/>
    <property type="project" value="TreeGrafter"/>
</dbReference>
<reference evidence="16 17" key="1">
    <citation type="journal article" date="2019" name="Nat. Ecol. Evol.">
        <title>Megaphylogeny resolves global patterns of mushroom evolution.</title>
        <authorList>
            <person name="Varga T."/>
            <person name="Krizsan K."/>
            <person name="Foldi C."/>
            <person name="Dima B."/>
            <person name="Sanchez-Garcia M."/>
            <person name="Sanchez-Ramirez S."/>
            <person name="Szollosi G.J."/>
            <person name="Szarkandi J.G."/>
            <person name="Papp V."/>
            <person name="Albert L."/>
            <person name="Andreopoulos W."/>
            <person name="Angelini C."/>
            <person name="Antonin V."/>
            <person name="Barry K.W."/>
            <person name="Bougher N.L."/>
            <person name="Buchanan P."/>
            <person name="Buyck B."/>
            <person name="Bense V."/>
            <person name="Catcheside P."/>
            <person name="Chovatia M."/>
            <person name="Cooper J."/>
            <person name="Damon W."/>
            <person name="Desjardin D."/>
            <person name="Finy P."/>
            <person name="Geml J."/>
            <person name="Haridas S."/>
            <person name="Hughes K."/>
            <person name="Justo A."/>
            <person name="Karasinski D."/>
            <person name="Kautmanova I."/>
            <person name="Kiss B."/>
            <person name="Kocsube S."/>
            <person name="Kotiranta H."/>
            <person name="LaButti K.M."/>
            <person name="Lechner B.E."/>
            <person name="Liimatainen K."/>
            <person name="Lipzen A."/>
            <person name="Lukacs Z."/>
            <person name="Mihaltcheva S."/>
            <person name="Morgado L.N."/>
            <person name="Niskanen T."/>
            <person name="Noordeloos M.E."/>
            <person name="Ohm R.A."/>
            <person name="Ortiz-Santana B."/>
            <person name="Ovrebo C."/>
            <person name="Racz N."/>
            <person name="Riley R."/>
            <person name="Savchenko A."/>
            <person name="Shiryaev A."/>
            <person name="Soop K."/>
            <person name="Spirin V."/>
            <person name="Szebenyi C."/>
            <person name="Tomsovsky M."/>
            <person name="Tulloss R.E."/>
            <person name="Uehling J."/>
            <person name="Grigoriev I.V."/>
            <person name="Vagvolgyi C."/>
            <person name="Papp T."/>
            <person name="Martin F.M."/>
            <person name="Miettinen O."/>
            <person name="Hibbett D.S."/>
            <person name="Nagy L.G."/>
        </authorList>
    </citation>
    <scope>NUCLEOTIDE SEQUENCE [LARGE SCALE GENOMIC DNA]</scope>
    <source>
        <strain evidence="16 17">CBS 309.79</strain>
    </source>
</reference>
<evidence type="ECO:0000256" key="4">
    <source>
        <dbReference type="ARBA" id="ARBA00022664"/>
    </source>
</evidence>
<feature type="region of interest" description="Disordered" evidence="12">
    <location>
        <begin position="341"/>
        <end position="362"/>
    </location>
</feature>
<dbReference type="Pfam" id="PF23231">
    <property type="entry name" value="HAT_Syf1_CNRKL1_C"/>
    <property type="match status" value="1"/>
</dbReference>
<evidence type="ECO:0000313" key="16">
    <source>
        <dbReference type="EMBL" id="TFL06908.1"/>
    </source>
</evidence>
<evidence type="ECO:0000256" key="11">
    <source>
        <dbReference type="ARBA" id="ARBA00067212"/>
    </source>
</evidence>
<protein>
    <recommendedName>
        <fullName evidence="10">Pre-mRNA-splicing factor SYF1</fullName>
    </recommendedName>
    <alternativeName>
        <fullName evidence="11">Pre-mRNA-splicing factor syf1</fullName>
    </alternativeName>
</protein>
<dbReference type="InterPro" id="IPR056350">
    <property type="entry name" value="HAT_Syf1_central"/>
</dbReference>
<dbReference type="PANTHER" id="PTHR11246">
    <property type="entry name" value="PRE-MRNA SPLICING FACTOR"/>
    <property type="match status" value="1"/>
</dbReference>
<evidence type="ECO:0000256" key="9">
    <source>
        <dbReference type="ARBA" id="ARBA00037272"/>
    </source>
</evidence>
<dbReference type="PANTHER" id="PTHR11246:SF5">
    <property type="entry name" value="PRE-MRNA-SPLICING FACTOR SYF1"/>
    <property type="match status" value="1"/>
</dbReference>
<dbReference type="Pfam" id="PF23233">
    <property type="entry name" value="HAT_Syf1_CNRKL1_N"/>
    <property type="match status" value="1"/>
</dbReference>
<dbReference type="AlphaFoldDB" id="A0A5C3QZY9"/>
<evidence type="ECO:0000259" key="14">
    <source>
        <dbReference type="Pfam" id="PF23231"/>
    </source>
</evidence>
<dbReference type="InterPro" id="IPR011990">
    <property type="entry name" value="TPR-like_helical_dom_sf"/>
</dbReference>
<evidence type="ECO:0000256" key="6">
    <source>
        <dbReference type="ARBA" id="ARBA00022737"/>
    </source>
</evidence>